<evidence type="ECO:0000259" key="11">
    <source>
        <dbReference type="PROSITE" id="PS51918"/>
    </source>
</evidence>
<dbReference type="InterPro" id="IPR058240">
    <property type="entry name" value="rSAM_sf"/>
</dbReference>
<keyword evidence="5 10" id="KW-0949">S-adenosyl-L-methionine</keyword>
<keyword evidence="13" id="KW-1185">Reference proteome</keyword>
<dbReference type="SUPFAM" id="SSF102114">
    <property type="entry name" value="Radical SAM enzymes"/>
    <property type="match status" value="1"/>
</dbReference>
<evidence type="ECO:0000256" key="2">
    <source>
        <dbReference type="ARBA" id="ARBA00006100"/>
    </source>
</evidence>
<dbReference type="EMBL" id="JBHMEW010000008">
    <property type="protein sequence ID" value="MFB9210740.1"/>
    <property type="molecule type" value="Genomic_DNA"/>
</dbReference>
<organism evidence="12 13">
    <name type="scientific">Echinicola jeungdonensis</name>
    <dbReference type="NCBI Taxonomy" id="709343"/>
    <lineage>
        <taxon>Bacteria</taxon>
        <taxon>Pseudomonadati</taxon>
        <taxon>Bacteroidota</taxon>
        <taxon>Cytophagia</taxon>
        <taxon>Cytophagales</taxon>
        <taxon>Cyclobacteriaceae</taxon>
        <taxon>Echinicola</taxon>
    </lineage>
</organism>
<gene>
    <name evidence="12" type="primary">hemW</name>
    <name evidence="12" type="ORF">ACFFUR_02915</name>
</gene>
<evidence type="ECO:0000256" key="1">
    <source>
        <dbReference type="ARBA" id="ARBA00001966"/>
    </source>
</evidence>
<dbReference type="InterPro" id="IPR004559">
    <property type="entry name" value="HemW-like"/>
</dbReference>
<comment type="subcellular location">
    <subcellularLocation>
        <location evidence="10">Cytoplasm</location>
    </subcellularLocation>
</comment>
<keyword evidence="6 10" id="KW-0479">Metal-binding</keyword>
<keyword evidence="9 10" id="KW-0143">Chaperone</keyword>
<dbReference type="InterPro" id="IPR007197">
    <property type="entry name" value="rSAM"/>
</dbReference>
<dbReference type="SFLD" id="SFLDF00288">
    <property type="entry name" value="HemN-like__clustered_with_nucl"/>
    <property type="match status" value="1"/>
</dbReference>
<dbReference type="InterPro" id="IPR034505">
    <property type="entry name" value="Coproporphyrinogen-III_oxidase"/>
</dbReference>
<dbReference type="SFLD" id="SFLDG01082">
    <property type="entry name" value="B12-binding_domain_containing"/>
    <property type="match status" value="1"/>
</dbReference>
<evidence type="ECO:0000256" key="9">
    <source>
        <dbReference type="ARBA" id="ARBA00023186"/>
    </source>
</evidence>
<evidence type="ECO:0000256" key="4">
    <source>
        <dbReference type="ARBA" id="ARBA00022617"/>
    </source>
</evidence>
<dbReference type="NCBIfam" id="TIGR00539">
    <property type="entry name" value="hemN_rel"/>
    <property type="match status" value="1"/>
</dbReference>
<comment type="similarity">
    <text evidence="2">Belongs to the anaerobic coproporphyrinogen-III oxidase family. HemW subfamily.</text>
</comment>
<comment type="caution">
    <text evidence="12">The sequence shown here is derived from an EMBL/GenBank/DDBJ whole genome shotgun (WGS) entry which is preliminary data.</text>
</comment>
<evidence type="ECO:0000313" key="13">
    <source>
        <dbReference type="Proteomes" id="UP001589654"/>
    </source>
</evidence>
<dbReference type="RefSeq" id="WP_290246984.1">
    <property type="nucleotide sequence ID" value="NZ_JAUFQT010000001.1"/>
</dbReference>
<keyword evidence="4 10" id="KW-0349">Heme</keyword>
<dbReference type="SFLD" id="SFLDS00029">
    <property type="entry name" value="Radical_SAM"/>
    <property type="match status" value="1"/>
</dbReference>
<reference evidence="12 13" key="1">
    <citation type="submission" date="2024-09" db="EMBL/GenBank/DDBJ databases">
        <authorList>
            <person name="Sun Q."/>
            <person name="Mori K."/>
        </authorList>
    </citation>
    <scope>NUCLEOTIDE SEQUENCE [LARGE SCALE GENOMIC DNA]</scope>
    <source>
        <strain evidence="12 13">CECT 7682</strain>
    </source>
</reference>
<keyword evidence="7 10" id="KW-0408">Iron</keyword>
<comment type="function">
    <text evidence="10">Probably acts as a heme chaperone, transferring heme to an unknown acceptor. Binds one molecule of heme per monomer, possibly covalently. Binds 1 [4Fe-4S] cluster. The cluster is coordinated with 3 cysteines and an exchangeable S-adenosyl-L-methionine.</text>
</comment>
<dbReference type="Proteomes" id="UP001589654">
    <property type="component" value="Unassembled WGS sequence"/>
</dbReference>
<dbReference type="PANTHER" id="PTHR13932">
    <property type="entry name" value="COPROPORPHYRINIGEN III OXIDASE"/>
    <property type="match status" value="1"/>
</dbReference>
<keyword evidence="8 10" id="KW-0411">Iron-sulfur</keyword>
<feature type="domain" description="Radical SAM core" evidence="11">
    <location>
        <begin position="1"/>
        <end position="228"/>
    </location>
</feature>
<evidence type="ECO:0000256" key="8">
    <source>
        <dbReference type="ARBA" id="ARBA00023014"/>
    </source>
</evidence>
<keyword evidence="10" id="KW-0963">Cytoplasm</keyword>
<dbReference type="SMART" id="SM00729">
    <property type="entry name" value="Elp3"/>
    <property type="match status" value="1"/>
</dbReference>
<evidence type="ECO:0000313" key="12">
    <source>
        <dbReference type="EMBL" id="MFB9210740.1"/>
    </source>
</evidence>
<evidence type="ECO:0000256" key="7">
    <source>
        <dbReference type="ARBA" id="ARBA00023004"/>
    </source>
</evidence>
<dbReference type="PROSITE" id="PS51918">
    <property type="entry name" value="RADICAL_SAM"/>
    <property type="match status" value="1"/>
</dbReference>
<dbReference type="Gene3D" id="3.20.20.70">
    <property type="entry name" value="Aldolase class I"/>
    <property type="match status" value="1"/>
</dbReference>
<dbReference type="Pfam" id="PF04055">
    <property type="entry name" value="Radical_SAM"/>
    <property type="match status" value="1"/>
</dbReference>
<dbReference type="InterPro" id="IPR006638">
    <property type="entry name" value="Elp3/MiaA/NifB-like_rSAM"/>
</dbReference>
<sequence length="374" mass="42789">MAGIYIHIPFCKKACHYCDFHFSTNTQLKGKMVDMICRELELQKNYLGNQHFIDTVYFGGGTPSLLSQEEIGKILNTISRHYSLSLKELTMEANPDDLSPAKLQTLKCLGVDRLSIGIQSFNDQVLKFYNRSHNAGEAFQCIENARKTGFEKLSIDLMYGFPQADHQLWKKDLEEALNINPGHISSYCLTIEPKTVLGRWTEKERFLPSSEDFNAEQFEILQAEMGKAGYIQYEISNFSLPGAFALHNSNYWKGVPYLGVGPSAHSYNGIDRQHNLANNAKYLQSLEKGIIPFERDELSWQDRLNEYLLTSLRTIWGASLYKILKEFRVDLLEQKQAQLESFQKEKLLEIQANQLILTSKGRLLADHIAAQLFV</sequence>
<protein>
    <recommendedName>
        <fullName evidence="3 10">Heme chaperone HemW</fullName>
    </recommendedName>
</protein>
<evidence type="ECO:0000256" key="5">
    <source>
        <dbReference type="ARBA" id="ARBA00022691"/>
    </source>
</evidence>
<accession>A0ABV5J3I7</accession>
<dbReference type="SFLD" id="SFLDG01065">
    <property type="entry name" value="anaerobic_coproporphyrinogen-I"/>
    <property type="match status" value="1"/>
</dbReference>
<keyword evidence="10" id="KW-0004">4Fe-4S</keyword>
<evidence type="ECO:0000256" key="6">
    <source>
        <dbReference type="ARBA" id="ARBA00022723"/>
    </source>
</evidence>
<comment type="cofactor">
    <cofactor evidence="1">
        <name>[4Fe-4S] cluster</name>
        <dbReference type="ChEBI" id="CHEBI:49883"/>
    </cofactor>
</comment>
<evidence type="ECO:0000256" key="10">
    <source>
        <dbReference type="RuleBase" id="RU364116"/>
    </source>
</evidence>
<proteinExistence type="inferred from homology"/>
<dbReference type="PANTHER" id="PTHR13932:SF5">
    <property type="entry name" value="RADICAL S-ADENOSYL METHIONINE DOMAIN-CONTAINING PROTEIN 1, MITOCHONDRIAL"/>
    <property type="match status" value="1"/>
</dbReference>
<name>A0ABV5J3I7_9BACT</name>
<dbReference type="SFLD" id="SFLDF00562">
    <property type="entry name" value="HemN-like__clustered_with_heat"/>
    <property type="match status" value="1"/>
</dbReference>
<evidence type="ECO:0000256" key="3">
    <source>
        <dbReference type="ARBA" id="ARBA00017228"/>
    </source>
</evidence>
<dbReference type="InterPro" id="IPR013785">
    <property type="entry name" value="Aldolase_TIM"/>
</dbReference>